<sequence>MDHIETRIRERAYALWERDGRLDGRDAHYWTLAEQELRGASAAPESDAARVSVAEAPAAEAPVTEAAAKPVRKSAARKPAARKPAARKAAAETPAAKAVVKAVADMADMAEAVAKPAPRRRRPAAEAVTTH</sequence>
<proteinExistence type="predicted"/>
<feature type="region of interest" description="Disordered" evidence="1">
    <location>
        <begin position="38"/>
        <end position="95"/>
    </location>
</feature>
<dbReference type="STRING" id="270351.Maq22A_c26655"/>
<evidence type="ECO:0000313" key="3">
    <source>
        <dbReference type="Proteomes" id="UP000061432"/>
    </source>
</evidence>
<reference evidence="2 3" key="1">
    <citation type="journal article" date="2015" name="Genome Announc.">
        <title>Complete Genome Sequence of Methylobacterium aquaticum Strain 22A, Isolated from Racomitrium japonicum Moss.</title>
        <authorList>
            <person name="Tani A."/>
            <person name="Ogura Y."/>
            <person name="Hayashi T."/>
            <person name="Kimbara K."/>
        </authorList>
    </citation>
    <scope>NUCLEOTIDE SEQUENCE [LARGE SCALE GENOMIC DNA]</scope>
    <source>
        <strain evidence="2 3">MA-22A</strain>
    </source>
</reference>
<dbReference type="InterPro" id="IPR021327">
    <property type="entry name" value="DUF2934"/>
</dbReference>
<accession>A0A0C6FXW9</accession>
<organism evidence="2 3">
    <name type="scientific">Methylobacterium aquaticum</name>
    <dbReference type="NCBI Taxonomy" id="270351"/>
    <lineage>
        <taxon>Bacteria</taxon>
        <taxon>Pseudomonadati</taxon>
        <taxon>Pseudomonadota</taxon>
        <taxon>Alphaproteobacteria</taxon>
        <taxon>Hyphomicrobiales</taxon>
        <taxon>Methylobacteriaceae</taxon>
        <taxon>Methylobacterium</taxon>
    </lineage>
</organism>
<dbReference type="PATRIC" id="fig|270351.10.peg.5112"/>
<dbReference type="OrthoDB" id="9811127at2"/>
<dbReference type="AlphaFoldDB" id="A0A0C6FXW9"/>
<feature type="compositionally biased region" description="Basic residues" evidence="1">
    <location>
        <begin position="70"/>
        <end position="86"/>
    </location>
</feature>
<reference evidence="3" key="2">
    <citation type="submission" date="2015-01" db="EMBL/GenBank/DDBJ databases">
        <title>Complete genome sequence of Methylobacterium aquaticum strain 22A.</title>
        <authorList>
            <person name="Tani A."/>
            <person name="Ogura Y."/>
            <person name="Hayashi T."/>
        </authorList>
    </citation>
    <scope>NUCLEOTIDE SEQUENCE [LARGE SCALE GENOMIC DNA]</scope>
    <source>
        <strain evidence="3">MA-22A</strain>
    </source>
</reference>
<evidence type="ECO:0000313" key="2">
    <source>
        <dbReference type="EMBL" id="BAQ48190.1"/>
    </source>
</evidence>
<dbReference type="KEGG" id="maqu:Maq22A_c26655"/>
<dbReference type="Pfam" id="PF11154">
    <property type="entry name" value="DUF2934"/>
    <property type="match status" value="1"/>
</dbReference>
<feature type="compositionally biased region" description="Low complexity" evidence="1">
    <location>
        <begin position="49"/>
        <end position="69"/>
    </location>
</feature>
<evidence type="ECO:0000256" key="1">
    <source>
        <dbReference type="SAM" id="MobiDB-lite"/>
    </source>
</evidence>
<dbReference type="RefSeq" id="WP_063920074.1">
    <property type="nucleotide sequence ID" value="NZ_AP014704.1"/>
</dbReference>
<dbReference type="Proteomes" id="UP000061432">
    <property type="component" value="Chromosome"/>
</dbReference>
<protein>
    <recommendedName>
        <fullName evidence="4">DUF2934 domain-containing protein</fullName>
    </recommendedName>
</protein>
<dbReference type="EMBL" id="AP014704">
    <property type="protein sequence ID" value="BAQ48190.1"/>
    <property type="molecule type" value="Genomic_DNA"/>
</dbReference>
<evidence type="ECO:0008006" key="4">
    <source>
        <dbReference type="Google" id="ProtNLM"/>
    </source>
</evidence>
<gene>
    <name evidence="2" type="ORF">Maq22A_c26655</name>
</gene>
<name>A0A0C6FXW9_9HYPH</name>